<keyword evidence="1" id="KW-0812">Transmembrane</keyword>
<feature type="transmembrane region" description="Helical" evidence="1">
    <location>
        <begin position="183"/>
        <end position="205"/>
    </location>
</feature>
<evidence type="ECO:0000256" key="1">
    <source>
        <dbReference type="SAM" id="Phobius"/>
    </source>
</evidence>
<feature type="transmembrane region" description="Helical" evidence="1">
    <location>
        <begin position="381"/>
        <end position="400"/>
    </location>
</feature>
<feature type="transmembrane region" description="Helical" evidence="1">
    <location>
        <begin position="142"/>
        <end position="163"/>
    </location>
</feature>
<comment type="caution">
    <text evidence="2">The sequence shown here is derived from an EMBL/GenBank/DDBJ whole genome shotgun (WGS) entry which is preliminary data.</text>
</comment>
<feature type="transmembrane region" description="Helical" evidence="1">
    <location>
        <begin position="85"/>
        <end position="108"/>
    </location>
</feature>
<feature type="transmembrane region" description="Helical" evidence="1">
    <location>
        <begin position="217"/>
        <end position="237"/>
    </location>
</feature>
<name>A0A1F6YGU5_9BACT</name>
<organism evidence="2 3">
    <name type="scientific">Candidatus Nomurabacteria bacterium RIFOXYA1_FULL_35_17</name>
    <dbReference type="NCBI Taxonomy" id="1801798"/>
    <lineage>
        <taxon>Bacteria</taxon>
        <taxon>Candidatus Nomuraibacteriota</taxon>
    </lineage>
</organism>
<keyword evidence="1" id="KW-0472">Membrane</keyword>
<dbReference type="EMBL" id="MFVW01000038">
    <property type="protein sequence ID" value="OGJ05603.1"/>
    <property type="molecule type" value="Genomic_DNA"/>
</dbReference>
<protein>
    <recommendedName>
        <fullName evidence="4">Membrane protein 6-pyruvoyl-tetrahydropterin synthase-related domain-containing protein</fullName>
    </recommendedName>
</protein>
<sequence length="549" mass="63198">MKKFLWPLLIIFISFFSFNSLLRSGYIPMHDDMQPVRLLQLDKCLKDGQIPCRWVPDLGYGYGYPLFIFYSPLAYYVMEIIHLTGFSILTSIKIGFIFSFIFSGLTMFLFGKALWGKLGGLVSSAFYVYAPYRAADVYSRGAVGEFWALGFMPLILWAIQNFIKNSPSKKNGLLLSLSITGLLLTHNLTFIAFSPVIVVWTLLLLHFYKKWNYIPKLVISVIPAFCLSAFYTLPLVFEKQYVHIDTMTSGYFNYLAHFVSLSQLFFRGHWGFGSSELGPFDDLSFSIGVIHWLILFISIILLIFNRKKIKNKLSFLILSFFTGLFFGSIFLTHSKSTFIWQTLTFMKYFQFPWRFLILTILSTSVLAGFPIFLLKSNRKLSILYASLLIFSVIFFNARLFRPTRYIDINDQQKFSGQNWEYQITASIYDYLPIFAKAPPAKPAPQIPQILDGDSQIIQFQKGTDWQKGKIVTTTPTSTIQLPLFYYPGFKLWLNGQEIPFNYQNELGLITFQTPSGQNDFIVKMTKTPVRLTGDILSLLGLLLLFILYV</sequence>
<evidence type="ECO:0000313" key="2">
    <source>
        <dbReference type="EMBL" id="OGJ05603.1"/>
    </source>
</evidence>
<feature type="transmembrane region" description="Helical" evidence="1">
    <location>
        <begin position="61"/>
        <end position="78"/>
    </location>
</feature>
<dbReference type="AlphaFoldDB" id="A0A1F6YGU5"/>
<proteinExistence type="predicted"/>
<reference evidence="2 3" key="1">
    <citation type="journal article" date="2016" name="Nat. Commun.">
        <title>Thousands of microbial genomes shed light on interconnected biogeochemical processes in an aquifer system.</title>
        <authorList>
            <person name="Anantharaman K."/>
            <person name="Brown C.T."/>
            <person name="Hug L.A."/>
            <person name="Sharon I."/>
            <person name="Castelle C.J."/>
            <person name="Probst A.J."/>
            <person name="Thomas B.C."/>
            <person name="Singh A."/>
            <person name="Wilkins M.J."/>
            <person name="Karaoz U."/>
            <person name="Brodie E.L."/>
            <person name="Williams K.H."/>
            <person name="Hubbard S.S."/>
            <person name="Banfield J.F."/>
        </authorList>
    </citation>
    <scope>NUCLEOTIDE SEQUENCE [LARGE SCALE GENOMIC DNA]</scope>
</reference>
<evidence type="ECO:0008006" key="4">
    <source>
        <dbReference type="Google" id="ProtNLM"/>
    </source>
</evidence>
<feature type="transmembrane region" description="Helical" evidence="1">
    <location>
        <begin position="283"/>
        <end position="304"/>
    </location>
</feature>
<gene>
    <name evidence="2" type="ORF">A2192_00195</name>
</gene>
<accession>A0A1F6YGU5</accession>
<feature type="transmembrane region" description="Helical" evidence="1">
    <location>
        <begin position="313"/>
        <end position="331"/>
    </location>
</feature>
<keyword evidence="1" id="KW-1133">Transmembrane helix</keyword>
<feature type="transmembrane region" description="Helical" evidence="1">
    <location>
        <begin position="351"/>
        <end position="374"/>
    </location>
</feature>
<dbReference type="Proteomes" id="UP000179274">
    <property type="component" value="Unassembled WGS sequence"/>
</dbReference>
<evidence type="ECO:0000313" key="3">
    <source>
        <dbReference type="Proteomes" id="UP000179274"/>
    </source>
</evidence>